<keyword evidence="1" id="KW-0472">Membrane</keyword>
<dbReference type="Proteomes" id="UP000653156">
    <property type="component" value="Chromosome"/>
</dbReference>
<protein>
    <submittedName>
        <fullName evidence="2">Uncharacterized protein</fullName>
    </submittedName>
</protein>
<dbReference type="EMBL" id="CP069798">
    <property type="protein sequence ID" value="QRQ80679.1"/>
    <property type="molecule type" value="Genomic_DNA"/>
</dbReference>
<sequence>MLKTIGMLILLAGLAAIVVDWFDLWPALQHWLHQWDNRTAWVIKIGTVLLGAALFMAACAHSSQDD</sequence>
<evidence type="ECO:0000313" key="3">
    <source>
        <dbReference type="Proteomes" id="UP000653156"/>
    </source>
</evidence>
<gene>
    <name evidence="2" type="ORF">JQU52_07835</name>
</gene>
<reference evidence="2" key="1">
    <citation type="submission" date="2021-02" db="EMBL/GenBank/DDBJ databases">
        <title>Neisseriaceae sp. 26B isolated from the cloaca of a Common Toad-headed Turtle (Mesoclemmys nasuta).</title>
        <authorList>
            <person name="Spergser J."/>
            <person name="Busse H.-J."/>
        </authorList>
    </citation>
    <scope>NUCLEOTIDE SEQUENCE</scope>
    <source>
        <strain evidence="2">26B</strain>
    </source>
</reference>
<keyword evidence="1" id="KW-1133">Transmembrane helix</keyword>
<accession>A0A892ZIC2</accession>
<evidence type="ECO:0000256" key="1">
    <source>
        <dbReference type="SAM" id="Phobius"/>
    </source>
</evidence>
<dbReference type="RefSeq" id="WP_230337965.1">
    <property type="nucleotide sequence ID" value="NZ_CP069798.1"/>
</dbReference>
<evidence type="ECO:0000313" key="2">
    <source>
        <dbReference type="EMBL" id="QRQ80679.1"/>
    </source>
</evidence>
<name>A0A892ZIC2_9NEIS</name>
<proteinExistence type="predicted"/>
<keyword evidence="3" id="KW-1185">Reference proteome</keyword>
<dbReference type="KEGG" id="ptes:JQU52_07835"/>
<organism evidence="2 3">
    <name type="scientific">Paralysiella testudinis</name>
    <dbReference type="NCBI Taxonomy" id="2809020"/>
    <lineage>
        <taxon>Bacteria</taxon>
        <taxon>Pseudomonadati</taxon>
        <taxon>Pseudomonadota</taxon>
        <taxon>Betaproteobacteria</taxon>
        <taxon>Neisseriales</taxon>
        <taxon>Neisseriaceae</taxon>
        <taxon>Paralysiella</taxon>
    </lineage>
</organism>
<dbReference type="AlphaFoldDB" id="A0A892ZIC2"/>
<feature type="transmembrane region" description="Helical" evidence="1">
    <location>
        <begin position="39"/>
        <end position="60"/>
    </location>
</feature>
<keyword evidence="1" id="KW-0812">Transmembrane</keyword>